<comment type="caution">
    <text evidence="2">The sequence shown here is derived from an EMBL/GenBank/DDBJ whole genome shotgun (WGS) entry which is preliminary data.</text>
</comment>
<accession>A0A482Y9L2</accession>
<reference evidence="2 3" key="1">
    <citation type="submission" date="2019-02" db="EMBL/GenBank/DDBJ databases">
        <title>Genomic Encyclopedia of Archaeal and Bacterial Type Strains, Phase II (KMG-II): from individual species to whole genera.</title>
        <authorList>
            <person name="Goeker M."/>
        </authorList>
    </citation>
    <scope>NUCLEOTIDE SEQUENCE [LARGE SCALE GENOMIC DNA]</scope>
    <source>
        <strain evidence="2 3">DSM 18328</strain>
    </source>
</reference>
<dbReference type="Pfam" id="PF20127">
    <property type="entry name" value="DUF6517"/>
    <property type="match status" value="1"/>
</dbReference>
<sequence length="263" mass="27983">MNRRTVLAGLGVTGLASLSGCLGLVGLDKHESSPAGVTAAAREETGYEQTAIEPLTVEREVGPTNEAVTVTNYMTTHEKAVDMGLLGRQRGAVFNVLTTPQVSILGRELNPIKEMSTQELVTLVRQNYDGIGNIEHQADTDVTLLDQSTTQSRFTADAEFSGQDVSVNVHITEAVEANEDLLVTIGVYPEYIQRFEESNITALTEAVTTDVDENPSSAGSDSDPSDTESITDSTSVDELNNTTSVNGTVNVSVKTESGDDLLG</sequence>
<gene>
    <name evidence="2" type="ORF">BDK88_2778</name>
</gene>
<feature type="compositionally biased region" description="Low complexity" evidence="1">
    <location>
        <begin position="240"/>
        <end position="255"/>
    </location>
</feature>
<organism evidence="2 3">
    <name type="scientific">Natrinema hispanicum</name>
    <dbReference type="NCBI Taxonomy" id="392421"/>
    <lineage>
        <taxon>Archaea</taxon>
        <taxon>Methanobacteriati</taxon>
        <taxon>Methanobacteriota</taxon>
        <taxon>Stenosarchaea group</taxon>
        <taxon>Halobacteria</taxon>
        <taxon>Halobacteriales</taxon>
        <taxon>Natrialbaceae</taxon>
        <taxon>Natrinema</taxon>
    </lineage>
</organism>
<name>A0A482Y9L2_9EURY</name>
<dbReference type="RefSeq" id="WP_130500861.1">
    <property type="nucleotide sequence ID" value="NZ_SHMP01000005.1"/>
</dbReference>
<evidence type="ECO:0000256" key="1">
    <source>
        <dbReference type="SAM" id="MobiDB-lite"/>
    </source>
</evidence>
<dbReference type="Proteomes" id="UP000291097">
    <property type="component" value="Unassembled WGS sequence"/>
</dbReference>
<evidence type="ECO:0000313" key="2">
    <source>
        <dbReference type="EMBL" id="RZV08704.1"/>
    </source>
</evidence>
<dbReference type="AlphaFoldDB" id="A0A482Y9L2"/>
<dbReference type="OrthoDB" id="205286at2157"/>
<dbReference type="EMBL" id="SHMP01000005">
    <property type="protein sequence ID" value="RZV08704.1"/>
    <property type="molecule type" value="Genomic_DNA"/>
</dbReference>
<feature type="region of interest" description="Disordered" evidence="1">
    <location>
        <begin position="207"/>
        <end position="263"/>
    </location>
</feature>
<feature type="compositionally biased region" description="Polar residues" evidence="1">
    <location>
        <begin position="227"/>
        <end position="239"/>
    </location>
</feature>
<protein>
    <submittedName>
        <fullName evidence="2">Uncharacterized protein</fullName>
    </submittedName>
</protein>
<evidence type="ECO:0000313" key="3">
    <source>
        <dbReference type="Proteomes" id="UP000291097"/>
    </source>
</evidence>
<dbReference type="PROSITE" id="PS51257">
    <property type="entry name" value="PROKAR_LIPOPROTEIN"/>
    <property type="match status" value="1"/>
</dbReference>
<dbReference type="InterPro" id="IPR045396">
    <property type="entry name" value="DUF6517"/>
</dbReference>
<proteinExistence type="predicted"/>